<dbReference type="InterPro" id="IPR048130">
    <property type="entry name" value="T6SS_ExIF-like"/>
</dbReference>
<evidence type="ECO:0000313" key="3">
    <source>
        <dbReference type="Proteomes" id="UP000463700"/>
    </source>
</evidence>
<proteinExistence type="predicted"/>
<keyword evidence="1" id="KW-0472">Membrane</keyword>
<evidence type="ECO:0000256" key="1">
    <source>
        <dbReference type="SAM" id="Phobius"/>
    </source>
</evidence>
<dbReference type="NCBIfam" id="NF041560">
    <property type="entry name" value="T6SS_Burk_ExIF"/>
    <property type="match status" value="1"/>
</dbReference>
<comment type="caution">
    <text evidence="2">The sequence shown here is derived from an EMBL/GenBank/DDBJ whole genome shotgun (WGS) entry which is preliminary data.</text>
</comment>
<dbReference type="RefSeq" id="WP_154559639.1">
    <property type="nucleotide sequence ID" value="NZ_JAQQFQ010000008.1"/>
</dbReference>
<evidence type="ECO:0000313" key="2">
    <source>
        <dbReference type="EMBL" id="KAE8759921.1"/>
    </source>
</evidence>
<organism evidence="2 3">
    <name type="scientific">Paraburkholderia madseniana</name>
    <dbReference type="NCBI Taxonomy" id="2599607"/>
    <lineage>
        <taxon>Bacteria</taxon>
        <taxon>Pseudomonadati</taxon>
        <taxon>Pseudomonadota</taxon>
        <taxon>Betaproteobacteria</taxon>
        <taxon>Burkholderiales</taxon>
        <taxon>Burkholderiaceae</taxon>
        <taxon>Paraburkholderia</taxon>
    </lineage>
</organism>
<gene>
    <name evidence="2" type="ORF">FSO04_10505</name>
</gene>
<protein>
    <submittedName>
        <fullName evidence="2">Uncharacterized protein</fullName>
    </submittedName>
</protein>
<reference evidence="2 3" key="1">
    <citation type="journal article" date="2020" name="Int. J. Syst. Evol. Microbiol.">
        <title>Paraburkholderia madseniana sp. nov., a phenolic acid-degrading bacterium isolated from acidic forest soil.</title>
        <authorList>
            <person name="Wilhelm R.C."/>
            <person name="Murphy S.J.L."/>
            <person name="Feriancek N.M."/>
            <person name="Karasz D.C."/>
            <person name="DeRito C.M."/>
            <person name="Newman J.D."/>
            <person name="Buckley D.H."/>
        </authorList>
    </citation>
    <scope>NUCLEOTIDE SEQUENCE [LARGE SCALE GENOMIC DNA]</scope>
    <source>
        <strain evidence="2 3">RP11</strain>
    </source>
</reference>
<dbReference type="EMBL" id="VOSW01000016">
    <property type="protein sequence ID" value="KAE8759921.1"/>
    <property type="molecule type" value="Genomic_DNA"/>
</dbReference>
<keyword evidence="1" id="KW-0812">Transmembrane</keyword>
<sequence>MTKETLFNLELLRGTISNLRTRRRQQDFVMSQVQHERMEAAAAGAALLGMSASAMGLLNMSANSEEEADWVEFDLDDRHMEGWLWKMPVFNGDEVEVVVEKGPKGRYFVYSVRRPEDGVVAVYPHATSGRSARFRSIMKMMLWCFLGIYAVISIFLLSSRGSVSFATMLSFLVVAGFFVLLTFFGLFYISYRKLVRFSYLAEAIFSCYGWLNEKSIDLVKSSKGVKPSRIAAEYGLHYFLYDPERARR</sequence>
<name>A0A6N6WIY9_9BURK</name>
<dbReference type="OrthoDB" id="6452874at2"/>
<keyword evidence="1" id="KW-1133">Transmembrane helix</keyword>
<feature type="transmembrane region" description="Helical" evidence="1">
    <location>
        <begin position="140"/>
        <end position="159"/>
    </location>
</feature>
<feature type="transmembrane region" description="Helical" evidence="1">
    <location>
        <begin position="165"/>
        <end position="189"/>
    </location>
</feature>
<dbReference type="AlphaFoldDB" id="A0A6N6WIY9"/>
<accession>A0A6N6WIY9</accession>
<dbReference type="Proteomes" id="UP000463700">
    <property type="component" value="Unassembled WGS sequence"/>
</dbReference>